<dbReference type="NCBIfam" id="TIGR00938">
    <property type="entry name" value="thrB_alt"/>
    <property type="match status" value="1"/>
</dbReference>
<comment type="caution">
    <text evidence="9">The sequence shown here is derived from an EMBL/GenBank/DDBJ whole genome shotgun (WGS) entry which is preliminary data.</text>
</comment>
<dbReference type="Pfam" id="PF01636">
    <property type="entry name" value="APH"/>
    <property type="match status" value="1"/>
</dbReference>
<keyword evidence="4" id="KW-0547">Nucleotide-binding</keyword>
<evidence type="ECO:0000256" key="1">
    <source>
        <dbReference type="ARBA" id="ARBA00022605"/>
    </source>
</evidence>
<gene>
    <name evidence="9" type="primary">thrB</name>
    <name evidence="9" type="ORF">CARN7_0394</name>
</gene>
<feature type="domain" description="Aminoglycoside phosphotransferase" evidence="8">
    <location>
        <begin position="27"/>
        <end position="253"/>
    </location>
</feature>
<evidence type="ECO:0000259" key="8">
    <source>
        <dbReference type="Pfam" id="PF01636"/>
    </source>
</evidence>
<dbReference type="SUPFAM" id="SSF56112">
    <property type="entry name" value="Protein kinase-like (PK-like)"/>
    <property type="match status" value="1"/>
</dbReference>
<sequence length="317" mass="35899">MSVFTCVSTSDAQSLLEQFDIGQLTGLEGIASGIENTNYFLSTTHNKYVLTLFEQLTPEELPFFLQLMSHLAEHNVPCPHPIANLNGELLLHICDKPASIVSRLPGKSITSPNLTQCMQVGESLANIHLAGKDFLLQRANPRGAAWWKSLAPQLLPKLDADAALLLQTEIRYQALHRFQDLPRGIIHADLFRDNALFDGDRLTGVIDFYFACTDSWLYDLAITVNDWCIAEDGTLNKESMQSLLSAYHERRPLTALERGAWPVLLRAGALRFWVSRLYDFHFPREGELTHAKDPEHFRKLLNQHIDAQAKLRTVWRP</sequence>
<keyword evidence="3" id="KW-0791">Threonine biosynthesis</keyword>
<dbReference type="Gene3D" id="3.90.1200.10">
    <property type="match status" value="1"/>
</dbReference>
<dbReference type="NCBIfam" id="NF003558">
    <property type="entry name" value="PRK05231.1"/>
    <property type="match status" value="1"/>
</dbReference>
<organism evidence="9">
    <name type="scientific">mine drainage metagenome</name>
    <dbReference type="NCBI Taxonomy" id="410659"/>
    <lineage>
        <taxon>unclassified sequences</taxon>
        <taxon>metagenomes</taxon>
        <taxon>ecological metagenomes</taxon>
    </lineage>
</organism>
<dbReference type="GO" id="GO:0009088">
    <property type="term" value="P:threonine biosynthetic process"/>
    <property type="evidence" value="ECO:0007669"/>
    <property type="project" value="UniProtKB-KW"/>
</dbReference>
<dbReference type="GO" id="GO:0004413">
    <property type="term" value="F:homoserine kinase activity"/>
    <property type="evidence" value="ECO:0007669"/>
    <property type="project" value="UniProtKB-EC"/>
</dbReference>
<dbReference type="HAMAP" id="MF_00301">
    <property type="entry name" value="Homoser_kinase_2"/>
    <property type="match status" value="1"/>
</dbReference>
<evidence type="ECO:0000256" key="5">
    <source>
        <dbReference type="ARBA" id="ARBA00022777"/>
    </source>
</evidence>
<name>E6QQY4_9ZZZZ</name>
<dbReference type="Gene3D" id="3.30.200.20">
    <property type="entry name" value="Phosphorylase Kinase, domain 1"/>
    <property type="match status" value="1"/>
</dbReference>
<dbReference type="InterPro" id="IPR002575">
    <property type="entry name" value="Aminoglycoside_PTrfase"/>
</dbReference>
<dbReference type="GO" id="GO:0005524">
    <property type="term" value="F:ATP binding"/>
    <property type="evidence" value="ECO:0007669"/>
    <property type="project" value="UniProtKB-KW"/>
</dbReference>
<accession>E6QQY4</accession>
<dbReference type="EC" id="2.7.1.39" evidence="9"/>
<dbReference type="CDD" id="cd05153">
    <property type="entry name" value="HomoserineK_II"/>
    <property type="match status" value="1"/>
</dbReference>
<dbReference type="AlphaFoldDB" id="E6QQY4"/>
<evidence type="ECO:0000256" key="6">
    <source>
        <dbReference type="ARBA" id="ARBA00022840"/>
    </source>
</evidence>
<reference evidence="9" key="1">
    <citation type="submission" date="2009-10" db="EMBL/GenBank/DDBJ databases">
        <title>Diversity of trophic interactions inside an arsenic-rich microbial ecosystem.</title>
        <authorList>
            <person name="Bertin P.N."/>
            <person name="Heinrich-Salmeron A."/>
            <person name="Pelletier E."/>
            <person name="Goulhen-Chollet F."/>
            <person name="Arsene-Ploetze F."/>
            <person name="Gallien S."/>
            <person name="Calteau A."/>
            <person name="Vallenet D."/>
            <person name="Casiot C."/>
            <person name="Chane-Woon-Ming B."/>
            <person name="Giloteaux L."/>
            <person name="Barakat M."/>
            <person name="Bonnefoy V."/>
            <person name="Bruneel O."/>
            <person name="Chandler M."/>
            <person name="Cleiss J."/>
            <person name="Duran R."/>
            <person name="Elbaz-Poulichet F."/>
            <person name="Fonknechten N."/>
            <person name="Lauga B."/>
            <person name="Mornico D."/>
            <person name="Ortet P."/>
            <person name="Schaeffer C."/>
            <person name="Siguier P."/>
            <person name="Alexander Thil Smith A."/>
            <person name="Van Dorsselaer A."/>
            <person name="Weissenbach J."/>
            <person name="Medigue C."/>
            <person name="Le Paslier D."/>
        </authorList>
    </citation>
    <scope>NUCLEOTIDE SEQUENCE</scope>
</reference>
<evidence type="ECO:0000256" key="2">
    <source>
        <dbReference type="ARBA" id="ARBA00022679"/>
    </source>
</evidence>
<evidence type="ECO:0000256" key="3">
    <source>
        <dbReference type="ARBA" id="ARBA00022697"/>
    </source>
</evidence>
<evidence type="ECO:0000256" key="7">
    <source>
        <dbReference type="ARBA" id="ARBA00038240"/>
    </source>
</evidence>
<dbReference type="InterPro" id="IPR050249">
    <property type="entry name" value="Pseudomonas-type_ThrB"/>
</dbReference>
<protein>
    <submittedName>
        <fullName evidence="9">Homoserine kinase (HSK) (HK)</fullName>
        <ecNumber evidence="9">2.7.1.39</ecNumber>
    </submittedName>
</protein>
<evidence type="ECO:0000256" key="4">
    <source>
        <dbReference type="ARBA" id="ARBA00022741"/>
    </source>
</evidence>
<dbReference type="PANTHER" id="PTHR21064">
    <property type="entry name" value="AMINOGLYCOSIDE PHOSPHOTRANSFERASE DOMAIN-CONTAINING PROTEIN-RELATED"/>
    <property type="match status" value="1"/>
</dbReference>
<keyword evidence="1" id="KW-0028">Amino-acid biosynthesis</keyword>
<keyword evidence="2 9" id="KW-0808">Transferase</keyword>
<dbReference type="PANTHER" id="PTHR21064:SF6">
    <property type="entry name" value="AMINOGLYCOSIDE PHOSPHOTRANSFERASE DOMAIN-CONTAINING PROTEIN"/>
    <property type="match status" value="1"/>
</dbReference>
<dbReference type="InterPro" id="IPR011009">
    <property type="entry name" value="Kinase-like_dom_sf"/>
</dbReference>
<comment type="similarity">
    <text evidence="7">Belongs to the pseudomonas-type ThrB family.</text>
</comment>
<keyword evidence="5 9" id="KW-0418">Kinase</keyword>
<dbReference type="EMBL" id="CABR01000044">
    <property type="protein sequence ID" value="CBI09655.1"/>
    <property type="molecule type" value="Genomic_DNA"/>
</dbReference>
<keyword evidence="6" id="KW-0067">ATP-binding</keyword>
<evidence type="ECO:0000313" key="9">
    <source>
        <dbReference type="EMBL" id="CBI09655.1"/>
    </source>
</evidence>
<proteinExistence type="inferred from homology"/>
<dbReference type="InterPro" id="IPR005280">
    <property type="entry name" value="Homoserine_kinase_II"/>
</dbReference>